<comment type="pathway">
    <text evidence="1 4">Purine metabolism; IMP biosynthesis via de novo pathway; N(2)-formyl-N(1)-(5-phospho-D-ribosyl)glycinamide from N(1)-(5-phospho-D-ribosyl)glycinamide (10-formyl THF route): step 1/1.</text>
</comment>
<feature type="domain" description="Formyl transferase N-terminal" evidence="5">
    <location>
        <begin position="6"/>
        <end position="183"/>
    </location>
</feature>
<feature type="binding site" evidence="4">
    <location>
        <position position="110"/>
    </location>
    <ligand>
        <name>(6R)-10-formyltetrahydrofolate</name>
        <dbReference type="ChEBI" id="CHEBI:195366"/>
    </ligand>
</feature>
<dbReference type="AlphaFoldDB" id="A0A9J7AUE1"/>
<feature type="active site" description="Proton donor" evidence="4">
    <location>
        <position position="112"/>
    </location>
</feature>
<comment type="similarity">
    <text evidence="4">Belongs to the GART family.</text>
</comment>
<feature type="binding site" evidence="4">
    <location>
        <begin position="93"/>
        <end position="96"/>
    </location>
    <ligand>
        <name>(6R)-10-formyltetrahydrofolate</name>
        <dbReference type="ChEBI" id="CHEBI:195366"/>
    </ligand>
</feature>
<dbReference type="GO" id="GO:0005829">
    <property type="term" value="C:cytosol"/>
    <property type="evidence" value="ECO:0007669"/>
    <property type="project" value="TreeGrafter"/>
</dbReference>
<evidence type="ECO:0000313" key="7">
    <source>
        <dbReference type="Proteomes" id="UP001060336"/>
    </source>
</evidence>
<dbReference type="GO" id="GO:0004644">
    <property type="term" value="F:phosphoribosylglycinamide formyltransferase activity"/>
    <property type="evidence" value="ECO:0007669"/>
    <property type="project" value="UniProtKB-UniRule"/>
</dbReference>
<feature type="binding site" evidence="4">
    <location>
        <begin position="15"/>
        <end position="17"/>
    </location>
    <ligand>
        <name>N(1)-(5-phospho-beta-D-ribosyl)glycinamide</name>
        <dbReference type="ChEBI" id="CHEBI:143788"/>
    </ligand>
</feature>
<dbReference type="EMBL" id="CP102480">
    <property type="protein sequence ID" value="UUX50943.1"/>
    <property type="molecule type" value="Genomic_DNA"/>
</dbReference>
<dbReference type="NCBIfam" id="TIGR00639">
    <property type="entry name" value="PurN"/>
    <property type="match status" value="1"/>
</dbReference>
<feature type="site" description="Raises pKa of active site His" evidence="4">
    <location>
        <position position="148"/>
    </location>
</feature>
<dbReference type="CDD" id="cd08645">
    <property type="entry name" value="FMT_core_GART"/>
    <property type="match status" value="1"/>
</dbReference>
<proteinExistence type="inferred from homology"/>
<keyword evidence="7" id="KW-1185">Reference proteome</keyword>
<comment type="catalytic activity">
    <reaction evidence="4">
        <text>N(1)-(5-phospho-beta-D-ribosyl)glycinamide + (6R)-10-formyltetrahydrofolate = N(2)-formyl-N(1)-(5-phospho-beta-D-ribosyl)glycinamide + (6S)-5,6,7,8-tetrahydrofolate + H(+)</text>
        <dbReference type="Rhea" id="RHEA:15053"/>
        <dbReference type="ChEBI" id="CHEBI:15378"/>
        <dbReference type="ChEBI" id="CHEBI:57453"/>
        <dbReference type="ChEBI" id="CHEBI:143788"/>
        <dbReference type="ChEBI" id="CHEBI:147286"/>
        <dbReference type="ChEBI" id="CHEBI:195366"/>
        <dbReference type="EC" id="2.1.2.2"/>
    </reaction>
</comment>
<evidence type="ECO:0000256" key="2">
    <source>
        <dbReference type="ARBA" id="ARBA00022679"/>
    </source>
</evidence>
<accession>A0A9J7AUE1</accession>
<dbReference type="PANTHER" id="PTHR43369:SF2">
    <property type="entry name" value="PHOSPHORIBOSYLGLYCINAMIDE FORMYLTRANSFERASE"/>
    <property type="match status" value="1"/>
</dbReference>
<dbReference type="KEGG" id="naci:NUH88_04445"/>
<keyword evidence="2 4" id="KW-0808">Transferase</keyword>
<reference evidence="6" key="1">
    <citation type="submission" date="2022-08" db="EMBL/GenBank/DDBJ databases">
        <title>Nisaea acidiphila sp. nov., isolated from a marine algal debris and emended description of the genus Nisaea Urios et al. 2008.</title>
        <authorList>
            <person name="Kwon K."/>
        </authorList>
    </citation>
    <scope>NUCLEOTIDE SEQUENCE</scope>
    <source>
        <strain evidence="6">MEBiC11861</strain>
    </source>
</reference>
<feature type="binding site" evidence="4">
    <location>
        <position position="68"/>
    </location>
    <ligand>
        <name>(6R)-10-formyltetrahydrofolate</name>
        <dbReference type="ChEBI" id="CHEBI:195366"/>
    </ligand>
</feature>
<dbReference type="Proteomes" id="UP001060336">
    <property type="component" value="Chromosome"/>
</dbReference>
<keyword evidence="3 4" id="KW-0658">Purine biosynthesis</keyword>
<dbReference type="GO" id="GO:0006189">
    <property type="term" value="P:'de novo' IMP biosynthetic process"/>
    <property type="evidence" value="ECO:0007669"/>
    <property type="project" value="UniProtKB-UniRule"/>
</dbReference>
<gene>
    <name evidence="4 6" type="primary">purN</name>
    <name evidence="6" type="ORF">NUH88_04445</name>
</gene>
<dbReference type="InterPro" id="IPR036477">
    <property type="entry name" value="Formyl_transf_N_sf"/>
</dbReference>
<evidence type="ECO:0000259" key="5">
    <source>
        <dbReference type="Pfam" id="PF00551"/>
    </source>
</evidence>
<dbReference type="PANTHER" id="PTHR43369">
    <property type="entry name" value="PHOSPHORIBOSYLGLYCINAMIDE FORMYLTRANSFERASE"/>
    <property type="match status" value="1"/>
</dbReference>
<dbReference type="Pfam" id="PF00551">
    <property type="entry name" value="Formyl_trans_N"/>
    <property type="match status" value="1"/>
</dbReference>
<protein>
    <recommendedName>
        <fullName evidence="4">Phosphoribosylglycinamide formyltransferase</fullName>
        <ecNumber evidence="4">2.1.2.2</ecNumber>
    </recommendedName>
    <alternativeName>
        <fullName evidence="4">5'-phosphoribosylglycinamide transformylase</fullName>
    </alternativeName>
    <alternativeName>
        <fullName evidence="4">GAR transformylase</fullName>
        <shortName evidence="4">GART</shortName>
    </alternativeName>
</protein>
<comment type="function">
    <text evidence="4">Catalyzes the transfer of a formyl group from 10-formyltetrahydrofolate to 5-phospho-ribosyl-glycinamide (GAR), producing 5-phospho-ribosyl-N-formylglycinamide (FGAR) and tetrahydrofolate.</text>
</comment>
<evidence type="ECO:0000256" key="1">
    <source>
        <dbReference type="ARBA" id="ARBA00005054"/>
    </source>
</evidence>
<organism evidence="6 7">
    <name type="scientific">Nisaea acidiphila</name>
    <dbReference type="NCBI Taxonomy" id="1862145"/>
    <lineage>
        <taxon>Bacteria</taxon>
        <taxon>Pseudomonadati</taxon>
        <taxon>Pseudomonadota</taxon>
        <taxon>Alphaproteobacteria</taxon>
        <taxon>Rhodospirillales</taxon>
        <taxon>Thalassobaculaceae</taxon>
        <taxon>Nisaea</taxon>
    </lineage>
</organism>
<dbReference type="SUPFAM" id="SSF53328">
    <property type="entry name" value="Formyltransferase"/>
    <property type="match status" value="1"/>
</dbReference>
<dbReference type="EC" id="2.1.2.2" evidence="4"/>
<name>A0A9J7AUE1_9PROT</name>
<dbReference type="HAMAP" id="MF_01930">
    <property type="entry name" value="PurN"/>
    <property type="match status" value="1"/>
</dbReference>
<dbReference type="FunFam" id="3.40.50.170:FF:000007">
    <property type="entry name" value="Phosphoribosylglycinamide formyltransferase"/>
    <property type="match status" value="1"/>
</dbReference>
<evidence type="ECO:0000256" key="3">
    <source>
        <dbReference type="ARBA" id="ARBA00022755"/>
    </source>
</evidence>
<dbReference type="InterPro" id="IPR002376">
    <property type="entry name" value="Formyl_transf_N"/>
</dbReference>
<dbReference type="RefSeq" id="WP_257770201.1">
    <property type="nucleotide sequence ID" value="NZ_CP102480.1"/>
</dbReference>
<evidence type="ECO:0000313" key="6">
    <source>
        <dbReference type="EMBL" id="UUX50943.1"/>
    </source>
</evidence>
<evidence type="ECO:0000256" key="4">
    <source>
        <dbReference type="HAMAP-Rule" id="MF_01930"/>
    </source>
</evidence>
<dbReference type="Gene3D" id="3.40.50.170">
    <property type="entry name" value="Formyl transferase, N-terminal domain"/>
    <property type="match status" value="1"/>
</dbReference>
<dbReference type="InterPro" id="IPR004607">
    <property type="entry name" value="GART"/>
</dbReference>
<sequence>MTSKLKVGVLVSGSGSNLQALIDSCAAPDHPAEIVTVISNRPGVKALERARNAGIEAVTIDHKTFADRTGFDAEMQRALDAAGVEFVCLAGFMRLLTTEFVEHWSGRMINIHPSLLPAFKGLNVQQRAIDAGARFSGCTVHFVTPEMDVGPIIQQAAVPILQGDSAESLAARILEQEHRIYPGSLRWIAEGRVKIEGERVLLDGATAPSASLLNPAPDAER</sequence>